<comment type="subcellular location">
    <subcellularLocation>
        <location evidence="1">Membrane</location>
    </subcellularLocation>
</comment>
<dbReference type="CDD" id="cd11386">
    <property type="entry name" value="MCP_signal"/>
    <property type="match status" value="1"/>
</dbReference>
<dbReference type="InterPro" id="IPR051310">
    <property type="entry name" value="MCP_chemotaxis"/>
</dbReference>
<dbReference type="SMART" id="SM00304">
    <property type="entry name" value="HAMP"/>
    <property type="match status" value="2"/>
</dbReference>
<dbReference type="SUPFAM" id="SSF58104">
    <property type="entry name" value="Methyl-accepting chemotaxis protein (MCP) signaling domain"/>
    <property type="match status" value="1"/>
</dbReference>
<evidence type="ECO:0000313" key="8">
    <source>
        <dbReference type="EMBL" id="ALL14588.1"/>
    </source>
</evidence>
<organism evidence="8 9">
    <name type="scientific">Caulobacter henricii</name>
    <dbReference type="NCBI Taxonomy" id="69395"/>
    <lineage>
        <taxon>Bacteria</taxon>
        <taxon>Pseudomonadati</taxon>
        <taxon>Pseudomonadota</taxon>
        <taxon>Alphaproteobacteria</taxon>
        <taxon>Caulobacterales</taxon>
        <taxon>Caulobacteraceae</taxon>
        <taxon>Caulobacter</taxon>
    </lineage>
</organism>
<dbReference type="InterPro" id="IPR004089">
    <property type="entry name" value="MCPsignal_dom"/>
</dbReference>
<dbReference type="KEGG" id="chq:AQ619_15200"/>
<reference evidence="8 9" key="1">
    <citation type="submission" date="2015-10" db="EMBL/GenBank/DDBJ databases">
        <title>Conservation of the essential genome among Caulobacter and Brevundimonas species.</title>
        <authorList>
            <person name="Scott D."/>
            <person name="Ely B."/>
        </authorList>
    </citation>
    <scope>NUCLEOTIDE SEQUENCE [LARGE SCALE GENOMIC DNA]</scope>
    <source>
        <strain evidence="8 9">CB4</strain>
    </source>
</reference>
<dbReference type="PANTHER" id="PTHR43531">
    <property type="entry name" value="PROTEIN ICFG"/>
    <property type="match status" value="1"/>
</dbReference>
<keyword evidence="2" id="KW-0145">Chemotaxis</keyword>
<evidence type="ECO:0000259" key="6">
    <source>
        <dbReference type="PROSITE" id="PS50111"/>
    </source>
</evidence>
<dbReference type="AlphaFoldDB" id="A0A0P0P222"/>
<dbReference type="GO" id="GO:0016020">
    <property type="term" value="C:membrane"/>
    <property type="evidence" value="ECO:0007669"/>
    <property type="project" value="UniProtKB-SubCell"/>
</dbReference>
<feature type="region of interest" description="Disordered" evidence="5">
    <location>
        <begin position="348"/>
        <end position="373"/>
    </location>
</feature>
<gene>
    <name evidence="8" type="ORF">AQ619_15200</name>
</gene>
<feature type="domain" description="Methyl-accepting transducer" evidence="6">
    <location>
        <begin position="349"/>
        <end position="578"/>
    </location>
</feature>
<dbReference type="SMART" id="SM00283">
    <property type="entry name" value="MA"/>
    <property type="match status" value="1"/>
</dbReference>
<dbReference type="EMBL" id="CP013002">
    <property type="protein sequence ID" value="ALL14588.1"/>
    <property type="molecule type" value="Genomic_DNA"/>
</dbReference>
<protein>
    <recommendedName>
        <fullName evidence="10">Chemotaxis protein</fullName>
    </recommendedName>
</protein>
<dbReference type="Gene3D" id="6.10.340.10">
    <property type="match status" value="1"/>
</dbReference>
<evidence type="ECO:0000313" key="9">
    <source>
        <dbReference type="Proteomes" id="UP000056905"/>
    </source>
</evidence>
<dbReference type="PROSITE" id="PS50885">
    <property type="entry name" value="HAMP"/>
    <property type="match status" value="2"/>
</dbReference>
<accession>A0A0P0P222</accession>
<dbReference type="PANTHER" id="PTHR43531:SF11">
    <property type="entry name" value="METHYL-ACCEPTING CHEMOTAXIS PROTEIN 3"/>
    <property type="match status" value="1"/>
</dbReference>
<dbReference type="SUPFAM" id="SSF158472">
    <property type="entry name" value="HAMP domain-like"/>
    <property type="match status" value="1"/>
</dbReference>
<feature type="domain" description="HAMP" evidence="7">
    <location>
        <begin position="292"/>
        <end position="344"/>
    </location>
</feature>
<evidence type="ECO:0000256" key="2">
    <source>
        <dbReference type="ARBA" id="ARBA00022500"/>
    </source>
</evidence>
<feature type="region of interest" description="Disordered" evidence="5">
    <location>
        <begin position="271"/>
        <end position="295"/>
    </location>
</feature>
<dbReference type="InterPro" id="IPR003660">
    <property type="entry name" value="HAMP_dom"/>
</dbReference>
<dbReference type="Pfam" id="PF00015">
    <property type="entry name" value="MCPsignal"/>
    <property type="match status" value="1"/>
</dbReference>
<sequence>MKLRLSGAMNLFGASLAGGLLVLAAVSWFAIETVSVGGPLYTRIVAGKDLTADILPPPLYVIDGYLDAKLTYAAGGTADLATAANELAKHHAEYDARLAYWRAIDFDPEVKSVLMGESNDQAQIVWSSADAMLKALSSGDTAAAAAHEARLTKAFEAHRAVIEQIVPLIAADNLKVEADAHAKQVRELVLMGGLCALMAAIIGGGVWAMRRRVVAPVQAITRYMGDLAAGDYERAVPYAGRQDELGDMAKSVAVFREGVLERRALRLEQDAERRSIESERRSSEEQRLTADQRRESAMQSLAQALDHLSAGDVAYRLEAAFAPEYERLRGDFNSAAERLTHTLSQIRESSSGVGSGAAEIAQAADDLSRRTEQQAASLEQTAAALDEITATVRQTAEGARKANEIVADTRRQAQSTEQAVGAAVRAVGEIETSSAQISQIIGVIDEIAFQTNLLALNAGVEAARAGEAGRGFAVVAQEVRALAQRSAEAAREIKTLIGTASSKVQEGVGLVGQTGTALADILERVGQIAALVGEISTSAQEQSTGLHEVNTAVNRMDEMTQQNAAMVEQTTAAAHSLRSESGRLAQLVGQFNLTPASRARSAA</sequence>
<dbReference type="FunFam" id="1.10.287.950:FF:000001">
    <property type="entry name" value="Methyl-accepting chemotaxis sensory transducer"/>
    <property type="match status" value="1"/>
</dbReference>
<dbReference type="GO" id="GO:0006935">
    <property type="term" value="P:chemotaxis"/>
    <property type="evidence" value="ECO:0007669"/>
    <property type="project" value="UniProtKB-KW"/>
</dbReference>
<dbReference type="Proteomes" id="UP000056905">
    <property type="component" value="Chromosome"/>
</dbReference>
<evidence type="ECO:0008006" key="10">
    <source>
        <dbReference type="Google" id="ProtNLM"/>
    </source>
</evidence>
<feature type="domain" description="HAMP" evidence="7">
    <location>
        <begin position="211"/>
        <end position="264"/>
    </location>
</feature>
<evidence type="ECO:0000259" key="7">
    <source>
        <dbReference type="PROSITE" id="PS50885"/>
    </source>
</evidence>
<dbReference type="OrthoDB" id="7168157at2"/>
<keyword evidence="4" id="KW-0807">Transducer</keyword>
<dbReference type="Gene3D" id="1.10.287.950">
    <property type="entry name" value="Methyl-accepting chemotaxis protein"/>
    <property type="match status" value="1"/>
</dbReference>
<dbReference type="STRING" id="69395.AQ619_15200"/>
<dbReference type="CDD" id="cd06225">
    <property type="entry name" value="HAMP"/>
    <property type="match status" value="1"/>
</dbReference>
<keyword evidence="9" id="KW-1185">Reference proteome</keyword>
<dbReference type="GO" id="GO:0007165">
    <property type="term" value="P:signal transduction"/>
    <property type="evidence" value="ECO:0007669"/>
    <property type="project" value="UniProtKB-KW"/>
</dbReference>
<evidence type="ECO:0000256" key="5">
    <source>
        <dbReference type="SAM" id="MobiDB-lite"/>
    </source>
</evidence>
<name>A0A0P0P222_9CAUL</name>
<evidence type="ECO:0000256" key="1">
    <source>
        <dbReference type="ARBA" id="ARBA00004370"/>
    </source>
</evidence>
<dbReference type="PROSITE" id="PS50111">
    <property type="entry name" value="CHEMOTAXIS_TRANSDUC_2"/>
    <property type="match status" value="1"/>
</dbReference>
<comment type="similarity">
    <text evidence="3">Belongs to the methyl-accepting chemotaxis (MCP) protein family.</text>
</comment>
<dbReference type="Pfam" id="PF00672">
    <property type="entry name" value="HAMP"/>
    <property type="match status" value="2"/>
</dbReference>
<proteinExistence type="inferred from homology"/>
<evidence type="ECO:0000256" key="3">
    <source>
        <dbReference type="ARBA" id="ARBA00029447"/>
    </source>
</evidence>
<evidence type="ECO:0000256" key="4">
    <source>
        <dbReference type="PROSITE-ProRule" id="PRU00284"/>
    </source>
</evidence>